<evidence type="ECO:0000313" key="3">
    <source>
        <dbReference type="Proteomes" id="UP000267096"/>
    </source>
</evidence>
<evidence type="ECO:0000313" key="2">
    <source>
        <dbReference type="EMBL" id="VDK58792.1"/>
    </source>
</evidence>
<gene>
    <name evidence="2" type="ORF">ASIM_LOCUS16820</name>
</gene>
<dbReference type="EMBL" id="UYRR01033445">
    <property type="protein sequence ID" value="VDK58792.1"/>
    <property type="molecule type" value="Genomic_DNA"/>
</dbReference>
<dbReference type="Proteomes" id="UP000267096">
    <property type="component" value="Unassembled WGS sequence"/>
</dbReference>
<reference evidence="2 3" key="2">
    <citation type="submission" date="2018-11" db="EMBL/GenBank/DDBJ databases">
        <authorList>
            <consortium name="Pathogen Informatics"/>
        </authorList>
    </citation>
    <scope>NUCLEOTIDE SEQUENCE [LARGE SCALE GENOMIC DNA]</scope>
</reference>
<dbReference type="AlphaFoldDB" id="A0A0M3K8X2"/>
<keyword evidence="3" id="KW-1185">Reference proteome</keyword>
<accession>A0A0M3K8X2</accession>
<feature type="compositionally biased region" description="Acidic residues" evidence="1">
    <location>
        <begin position="60"/>
        <end position="69"/>
    </location>
</feature>
<reference evidence="4" key="1">
    <citation type="submission" date="2017-02" db="UniProtKB">
        <authorList>
            <consortium name="WormBaseParasite"/>
        </authorList>
    </citation>
    <scope>IDENTIFICATION</scope>
</reference>
<protein>
    <submittedName>
        <fullName evidence="2 4">Uncharacterized protein</fullName>
    </submittedName>
</protein>
<evidence type="ECO:0000256" key="1">
    <source>
        <dbReference type="SAM" id="MobiDB-lite"/>
    </source>
</evidence>
<dbReference type="WBParaSite" id="ASIM_0001741301-mRNA-1">
    <property type="protein sequence ID" value="ASIM_0001741301-mRNA-1"/>
    <property type="gene ID" value="ASIM_0001741301"/>
</dbReference>
<name>A0A0M3K8X2_ANISI</name>
<proteinExistence type="predicted"/>
<sequence length="69" mass="7540">MDRRVQLAPRQELIQQFLRVPNDKISGGGGASSGRTSPSVAGSMQSDPESCFEDARYADDESDDEMMSE</sequence>
<feature type="region of interest" description="Disordered" evidence="1">
    <location>
        <begin position="18"/>
        <end position="69"/>
    </location>
</feature>
<evidence type="ECO:0000313" key="4">
    <source>
        <dbReference type="WBParaSite" id="ASIM_0001741301-mRNA-1"/>
    </source>
</evidence>
<organism evidence="4">
    <name type="scientific">Anisakis simplex</name>
    <name type="common">Herring worm</name>
    <dbReference type="NCBI Taxonomy" id="6269"/>
    <lineage>
        <taxon>Eukaryota</taxon>
        <taxon>Metazoa</taxon>
        <taxon>Ecdysozoa</taxon>
        <taxon>Nematoda</taxon>
        <taxon>Chromadorea</taxon>
        <taxon>Rhabditida</taxon>
        <taxon>Spirurina</taxon>
        <taxon>Ascaridomorpha</taxon>
        <taxon>Ascaridoidea</taxon>
        <taxon>Anisakidae</taxon>
        <taxon>Anisakis</taxon>
        <taxon>Anisakis simplex complex</taxon>
    </lineage>
</organism>